<protein>
    <submittedName>
        <fullName evidence="1">Uncharacterized protein</fullName>
    </submittedName>
</protein>
<sequence length="232" mass="25911">MEDGESTCLGVTSPVQSNASSIAFFVVDAFPASGDERGGRFLDGIPERVTDTATTNEDEDVSRRRGHCSSASPRFLVVAVDRSRLNFLGGHATKHPAALDAGTEAYSQKLRPHQDLGKIDRYWAARPLLCSCIFVAESFSAKCPGDMRVRRDGYLDKELVVTVIRQPILEVDLMDINIEHFGTVYGLACASWRVTNRPEYPSVRPRDIFRWTDAEESEVNYFARHPDLSKVR</sequence>
<evidence type="ECO:0000313" key="1">
    <source>
        <dbReference type="EMBL" id="KOC68365.1"/>
    </source>
</evidence>
<organism evidence="1 2">
    <name type="scientific">Habropoda laboriosa</name>
    <dbReference type="NCBI Taxonomy" id="597456"/>
    <lineage>
        <taxon>Eukaryota</taxon>
        <taxon>Metazoa</taxon>
        <taxon>Ecdysozoa</taxon>
        <taxon>Arthropoda</taxon>
        <taxon>Hexapoda</taxon>
        <taxon>Insecta</taxon>
        <taxon>Pterygota</taxon>
        <taxon>Neoptera</taxon>
        <taxon>Endopterygota</taxon>
        <taxon>Hymenoptera</taxon>
        <taxon>Apocrita</taxon>
        <taxon>Aculeata</taxon>
        <taxon>Apoidea</taxon>
        <taxon>Anthophila</taxon>
        <taxon>Apidae</taxon>
        <taxon>Habropoda</taxon>
    </lineage>
</organism>
<gene>
    <name evidence="1" type="ORF">WH47_03523</name>
</gene>
<evidence type="ECO:0000313" key="2">
    <source>
        <dbReference type="Proteomes" id="UP000053825"/>
    </source>
</evidence>
<dbReference type="EMBL" id="KQ414617">
    <property type="protein sequence ID" value="KOC68365.1"/>
    <property type="molecule type" value="Genomic_DNA"/>
</dbReference>
<reference evidence="1 2" key="1">
    <citation type="submission" date="2015-07" db="EMBL/GenBank/DDBJ databases">
        <title>The genome of Habropoda laboriosa.</title>
        <authorList>
            <person name="Pan H."/>
            <person name="Kapheim K."/>
        </authorList>
    </citation>
    <scope>NUCLEOTIDE SEQUENCE [LARGE SCALE GENOMIC DNA]</scope>
    <source>
        <strain evidence="1">0110345459</strain>
    </source>
</reference>
<accession>A0A0L7RC53</accession>
<name>A0A0L7RC53_9HYME</name>
<keyword evidence="2" id="KW-1185">Reference proteome</keyword>
<dbReference type="Proteomes" id="UP000053825">
    <property type="component" value="Unassembled WGS sequence"/>
</dbReference>
<proteinExistence type="predicted"/>
<dbReference type="AlphaFoldDB" id="A0A0L7RC53"/>